<protein>
    <recommendedName>
        <fullName evidence="1">AB hydrolase-1 domain-containing protein</fullName>
    </recommendedName>
</protein>
<evidence type="ECO:0000259" key="1">
    <source>
        <dbReference type="Pfam" id="PF00561"/>
    </source>
</evidence>
<proteinExistence type="predicted"/>
<evidence type="ECO:0000313" key="2">
    <source>
        <dbReference type="EMBL" id="SPO02057.1"/>
    </source>
</evidence>
<gene>
    <name evidence="2" type="ORF">DNG_04730</name>
</gene>
<dbReference type="Proteomes" id="UP001187682">
    <property type="component" value="Unassembled WGS sequence"/>
</dbReference>
<dbReference type="EMBL" id="ONZQ02000005">
    <property type="protein sequence ID" value="SPO02057.1"/>
    <property type="molecule type" value="Genomic_DNA"/>
</dbReference>
<dbReference type="GO" id="GO:0004806">
    <property type="term" value="F:triacylglycerol lipase activity"/>
    <property type="evidence" value="ECO:0007669"/>
    <property type="project" value="TreeGrafter"/>
</dbReference>
<keyword evidence="3" id="KW-1185">Reference proteome</keyword>
<comment type="caution">
    <text evidence="2">The sequence shown here is derived from an EMBL/GenBank/DDBJ whole genome shotgun (WGS) entry which is preliminary data.</text>
</comment>
<accession>A0AAE8SVL3</accession>
<dbReference type="InterPro" id="IPR029058">
    <property type="entry name" value="AB_hydrolase_fold"/>
</dbReference>
<dbReference type="Gene3D" id="3.40.50.1820">
    <property type="entry name" value="alpha/beta hydrolase"/>
    <property type="match status" value="1"/>
</dbReference>
<dbReference type="AlphaFoldDB" id="A0AAE8SVL3"/>
<dbReference type="PANTHER" id="PTHR43433">
    <property type="entry name" value="HYDROLASE, ALPHA/BETA FOLD FAMILY PROTEIN"/>
    <property type="match status" value="1"/>
</dbReference>
<dbReference type="SUPFAM" id="SSF53474">
    <property type="entry name" value="alpha/beta-Hydrolases"/>
    <property type="match status" value="1"/>
</dbReference>
<name>A0AAE8SVL3_9PEZI</name>
<organism evidence="2 3">
    <name type="scientific">Cephalotrichum gorgonifer</name>
    <dbReference type="NCBI Taxonomy" id="2041049"/>
    <lineage>
        <taxon>Eukaryota</taxon>
        <taxon>Fungi</taxon>
        <taxon>Dikarya</taxon>
        <taxon>Ascomycota</taxon>
        <taxon>Pezizomycotina</taxon>
        <taxon>Sordariomycetes</taxon>
        <taxon>Hypocreomycetidae</taxon>
        <taxon>Microascales</taxon>
        <taxon>Microascaceae</taxon>
        <taxon>Cephalotrichum</taxon>
    </lineage>
</organism>
<dbReference type="GO" id="GO:0046503">
    <property type="term" value="P:glycerolipid catabolic process"/>
    <property type="evidence" value="ECO:0007669"/>
    <property type="project" value="TreeGrafter"/>
</dbReference>
<sequence length="276" mass="30805">MATGRTLGVVTNEDCDLHYWYQGSGPLITFIPGGNGCGRQFFSLMGALSDRYTCVTFDRRQMSASKAKVNKRINPMQQVRDVLAIVKALGFEKSIFFGSSLGGLLAFMLAIYYPQKVEHLIAHEAPTYTLLRDADIIVDKVLSCLDVRDEQGVPAAAQAFHDNLLVGYDDDGVPPASPMPPDDAVNHWTNEIGIFSFPVPDLRRIVENGTSVGLMTGLRSRDVWYARATYEQEKILGCLRMDVPGHHQGFECEMQTFLPSFLQMLELLEQRKHGRS</sequence>
<dbReference type="PANTHER" id="PTHR43433:SF5">
    <property type="entry name" value="AB HYDROLASE-1 DOMAIN-CONTAINING PROTEIN"/>
    <property type="match status" value="1"/>
</dbReference>
<dbReference type="Pfam" id="PF00561">
    <property type="entry name" value="Abhydrolase_1"/>
    <property type="match status" value="1"/>
</dbReference>
<feature type="domain" description="AB hydrolase-1" evidence="1">
    <location>
        <begin position="26"/>
        <end position="139"/>
    </location>
</feature>
<evidence type="ECO:0000313" key="3">
    <source>
        <dbReference type="Proteomes" id="UP001187682"/>
    </source>
</evidence>
<dbReference type="InterPro" id="IPR000073">
    <property type="entry name" value="AB_hydrolase_1"/>
</dbReference>
<dbReference type="InterPro" id="IPR050471">
    <property type="entry name" value="AB_hydrolase"/>
</dbReference>
<reference evidence="2" key="1">
    <citation type="submission" date="2018-03" db="EMBL/GenBank/DDBJ databases">
        <authorList>
            <person name="Guldener U."/>
        </authorList>
    </citation>
    <scope>NUCLEOTIDE SEQUENCE</scope>
</reference>